<dbReference type="GO" id="GO:0004622">
    <property type="term" value="F:phosphatidylcholine lysophospholipase activity"/>
    <property type="evidence" value="ECO:0007669"/>
    <property type="project" value="TreeGrafter"/>
</dbReference>
<organism evidence="2 3">
    <name type="scientific">Planococcus salinus</name>
    <dbReference type="NCBI Taxonomy" id="1848460"/>
    <lineage>
        <taxon>Bacteria</taxon>
        <taxon>Bacillati</taxon>
        <taxon>Bacillota</taxon>
        <taxon>Bacilli</taxon>
        <taxon>Bacillales</taxon>
        <taxon>Caryophanaceae</taxon>
        <taxon>Planococcus</taxon>
    </lineage>
</organism>
<keyword evidence="3" id="KW-1185">Reference proteome</keyword>
<evidence type="ECO:0000313" key="2">
    <source>
        <dbReference type="EMBL" id="RNF41186.1"/>
    </source>
</evidence>
<gene>
    <name evidence="2" type="ORF">EEX84_02220</name>
</gene>
<dbReference type="PANTHER" id="PTHR30383:SF27">
    <property type="entry name" value="SPORE GERMINATION LIPASE LIPC"/>
    <property type="match status" value="1"/>
</dbReference>
<accession>A0A3M8PBT9</accession>
<dbReference type="PANTHER" id="PTHR30383">
    <property type="entry name" value="THIOESTERASE 1/PROTEASE 1/LYSOPHOSPHOLIPASE L1"/>
    <property type="match status" value="1"/>
</dbReference>
<dbReference type="InterPro" id="IPR036514">
    <property type="entry name" value="SGNH_hydro_sf"/>
</dbReference>
<name>A0A3M8PBT9_9BACL</name>
<dbReference type="SUPFAM" id="SSF52266">
    <property type="entry name" value="SGNH hydrolase"/>
    <property type="match status" value="1"/>
</dbReference>
<sequence length="234" mass="26625">MATKNRFSALFRGPIKLKLKKPKKQLTVQHIVILGDSVAYGYGTREGIAKYLKETFPGSKVTNLGINGLTSNGLVERLQSDKWQHFIQTADLILLNIGGNDLLRGFRQNGAKGLIRQFAGLKRIYRKNLLKTYQYIREQNDKALIVQNNLYNSIKKEFQYFGFTNLLFRLWNTAIGERGVVVSKTDAMGKNPSIWLDDIHPNDEGYQLMHDLLLKTLAATGFATQLSEQSEKMR</sequence>
<reference evidence="2 3" key="1">
    <citation type="journal article" date="2018" name="Int. J. Syst. Evol. Microbiol.">
        <title>Planococcus salinus sp. nov., a moderately halophilic bacterium isolated from a saline-alkali soil.</title>
        <authorList>
            <person name="Gan L."/>
        </authorList>
    </citation>
    <scope>NUCLEOTIDE SEQUENCE [LARGE SCALE GENOMIC DNA]</scope>
    <source>
        <strain evidence="2 3">LCB217</strain>
    </source>
</reference>
<dbReference type="Gene3D" id="3.40.50.1110">
    <property type="entry name" value="SGNH hydrolase"/>
    <property type="match status" value="1"/>
</dbReference>
<evidence type="ECO:0000259" key="1">
    <source>
        <dbReference type="Pfam" id="PF13472"/>
    </source>
</evidence>
<dbReference type="Pfam" id="PF13472">
    <property type="entry name" value="Lipase_GDSL_2"/>
    <property type="match status" value="1"/>
</dbReference>
<proteinExistence type="predicted"/>
<feature type="domain" description="SGNH hydrolase-type esterase" evidence="1">
    <location>
        <begin position="33"/>
        <end position="208"/>
    </location>
</feature>
<dbReference type="EMBL" id="RIAX01000001">
    <property type="protein sequence ID" value="RNF41186.1"/>
    <property type="molecule type" value="Genomic_DNA"/>
</dbReference>
<dbReference type="InterPro" id="IPR013830">
    <property type="entry name" value="SGNH_hydro"/>
</dbReference>
<dbReference type="InterPro" id="IPR051532">
    <property type="entry name" value="Ester_Hydrolysis_Enzymes"/>
</dbReference>
<protein>
    <recommendedName>
        <fullName evidence="1">SGNH hydrolase-type esterase domain-containing protein</fullName>
    </recommendedName>
</protein>
<dbReference type="Proteomes" id="UP000275473">
    <property type="component" value="Unassembled WGS sequence"/>
</dbReference>
<comment type="caution">
    <text evidence="2">The sequence shown here is derived from an EMBL/GenBank/DDBJ whole genome shotgun (WGS) entry which is preliminary data.</text>
</comment>
<dbReference type="AlphaFoldDB" id="A0A3M8PBT9"/>
<evidence type="ECO:0000313" key="3">
    <source>
        <dbReference type="Proteomes" id="UP000275473"/>
    </source>
</evidence>